<feature type="compositionally biased region" description="Basic residues" evidence="2">
    <location>
        <begin position="16"/>
        <end position="39"/>
    </location>
</feature>
<sequence>MGQSETKIKQTEKVVKKQTSHSKHKEKTKKKIQSKKQTKQVKETPQLLYPAVFRFPKKNQTNEKEEIFVKGSFSDWKPLKMNRSEEDFSLIMNLPQGEHEFQFVTKDDKPLVDPNQEVIEKNDQLYQVLNVKEPESMLLSSSDLGSVLSPNETSSGETKKKESKSKIKEDEDEDQGYSQKFPTYLSYSKKPPKIPPQLRHPPKALESSLDSSLLAVPSHVVLSHLYTITRDDVAIYSCTNRYKKKYYTIVLYKPLGN</sequence>
<dbReference type="Gene3D" id="2.60.40.10">
    <property type="entry name" value="Immunoglobulins"/>
    <property type="match status" value="1"/>
</dbReference>
<dbReference type="EMBL" id="JAOAOG010000191">
    <property type="protein sequence ID" value="KAJ6241734.1"/>
    <property type="molecule type" value="Genomic_DNA"/>
</dbReference>
<dbReference type="PANTHER" id="PTHR10343:SF84">
    <property type="entry name" value="5'-AMP-ACTIVATED PROTEIN KINASE SUBUNIT BETA-1"/>
    <property type="match status" value="1"/>
</dbReference>
<evidence type="ECO:0000259" key="3">
    <source>
        <dbReference type="SMART" id="SM01010"/>
    </source>
</evidence>
<evidence type="ECO:0000256" key="2">
    <source>
        <dbReference type="SAM" id="MobiDB-lite"/>
    </source>
</evidence>
<dbReference type="InterPro" id="IPR006828">
    <property type="entry name" value="ASC_dom"/>
</dbReference>
<dbReference type="Pfam" id="PF04739">
    <property type="entry name" value="AMPKBI"/>
    <property type="match status" value="1"/>
</dbReference>
<dbReference type="SMART" id="SM01010">
    <property type="entry name" value="AMPKBI"/>
    <property type="match status" value="1"/>
</dbReference>
<comment type="similarity">
    <text evidence="1">Belongs to the 5'-AMP-activated protein kinase beta subunit family.</text>
</comment>
<keyword evidence="4" id="KW-0808">Transferase</keyword>
<feature type="region of interest" description="Disordered" evidence="2">
    <location>
        <begin position="1"/>
        <end position="43"/>
    </location>
</feature>
<gene>
    <name evidence="4" type="ORF">M0813_00438</name>
</gene>
<dbReference type="GO" id="GO:0016301">
    <property type="term" value="F:kinase activity"/>
    <property type="evidence" value="ECO:0007669"/>
    <property type="project" value="UniProtKB-KW"/>
</dbReference>
<dbReference type="InterPro" id="IPR014756">
    <property type="entry name" value="Ig_E-set"/>
</dbReference>
<name>A0ABQ8YAK9_9EUKA</name>
<evidence type="ECO:0000313" key="4">
    <source>
        <dbReference type="EMBL" id="KAJ6241734.1"/>
    </source>
</evidence>
<dbReference type="SUPFAM" id="SSF160219">
    <property type="entry name" value="AMPKBI-like"/>
    <property type="match status" value="1"/>
</dbReference>
<dbReference type="InterPro" id="IPR050827">
    <property type="entry name" value="CRP1_MDG1_kinase"/>
</dbReference>
<dbReference type="CDD" id="cd02859">
    <property type="entry name" value="E_set_AMPKbeta_like_N"/>
    <property type="match status" value="1"/>
</dbReference>
<evidence type="ECO:0000313" key="5">
    <source>
        <dbReference type="Proteomes" id="UP001150062"/>
    </source>
</evidence>
<keyword evidence="4" id="KW-0418">Kinase</keyword>
<dbReference type="SUPFAM" id="SSF81296">
    <property type="entry name" value="E set domains"/>
    <property type="match status" value="1"/>
</dbReference>
<dbReference type="InterPro" id="IPR032640">
    <property type="entry name" value="AMPK1_CBM"/>
</dbReference>
<feature type="domain" description="Association with the SNF1 complex (ASC)" evidence="3">
    <location>
        <begin position="170"/>
        <end position="255"/>
    </location>
</feature>
<feature type="region of interest" description="Disordered" evidence="2">
    <location>
        <begin position="140"/>
        <end position="204"/>
    </location>
</feature>
<dbReference type="PANTHER" id="PTHR10343">
    <property type="entry name" value="5'-AMP-ACTIVATED PROTEIN KINASE , BETA SUBUNIT"/>
    <property type="match status" value="1"/>
</dbReference>
<feature type="compositionally biased region" description="Basic and acidic residues" evidence="2">
    <location>
        <begin position="1"/>
        <end position="15"/>
    </location>
</feature>
<keyword evidence="5" id="KW-1185">Reference proteome</keyword>
<accession>A0ABQ8YAK9</accession>
<reference evidence="4" key="1">
    <citation type="submission" date="2022-08" db="EMBL/GenBank/DDBJ databases">
        <title>Novel sulfate-reducing endosymbionts in the free-living metamonad Anaeramoeba.</title>
        <authorList>
            <person name="Jerlstrom-Hultqvist J."/>
            <person name="Cepicka I."/>
            <person name="Gallot-Lavallee L."/>
            <person name="Salas-Leiva D."/>
            <person name="Curtis B.A."/>
            <person name="Zahonova K."/>
            <person name="Pipaliya S."/>
            <person name="Dacks J."/>
            <person name="Roger A.J."/>
        </authorList>
    </citation>
    <scope>NUCLEOTIDE SEQUENCE</scope>
    <source>
        <strain evidence="4">Schooner1</strain>
    </source>
</reference>
<feature type="compositionally biased region" description="Basic and acidic residues" evidence="2">
    <location>
        <begin position="157"/>
        <end position="169"/>
    </location>
</feature>
<dbReference type="InterPro" id="IPR013783">
    <property type="entry name" value="Ig-like_fold"/>
</dbReference>
<comment type="caution">
    <text evidence="4">The sequence shown here is derived from an EMBL/GenBank/DDBJ whole genome shotgun (WGS) entry which is preliminary data.</text>
</comment>
<proteinExistence type="inferred from homology"/>
<protein>
    <submittedName>
        <fullName evidence="4">5'-amp-activated protein kinase</fullName>
    </submittedName>
</protein>
<dbReference type="InterPro" id="IPR037256">
    <property type="entry name" value="ASC_dom_sf"/>
</dbReference>
<dbReference type="Gene3D" id="6.20.250.60">
    <property type="match status" value="1"/>
</dbReference>
<dbReference type="Pfam" id="PF16561">
    <property type="entry name" value="AMPK1_CBM"/>
    <property type="match status" value="1"/>
</dbReference>
<dbReference type="Proteomes" id="UP001150062">
    <property type="component" value="Unassembled WGS sequence"/>
</dbReference>
<evidence type="ECO:0000256" key="1">
    <source>
        <dbReference type="ARBA" id="ARBA00010926"/>
    </source>
</evidence>
<feature type="compositionally biased region" description="Low complexity" evidence="2">
    <location>
        <begin position="140"/>
        <end position="156"/>
    </location>
</feature>
<organism evidence="4 5">
    <name type="scientific">Anaeramoeba flamelloides</name>
    <dbReference type="NCBI Taxonomy" id="1746091"/>
    <lineage>
        <taxon>Eukaryota</taxon>
        <taxon>Metamonada</taxon>
        <taxon>Anaeramoebidae</taxon>
        <taxon>Anaeramoeba</taxon>
    </lineage>
</organism>